<protein>
    <submittedName>
        <fullName evidence="2">Uncharacterized protein</fullName>
    </submittedName>
</protein>
<dbReference type="RefSeq" id="WP_266056800.1">
    <property type="nucleotide sequence ID" value="NZ_JAPFQN010000005.1"/>
</dbReference>
<keyword evidence="3" id="KW-1185">Reference proteome</keyword>
<organism evidence="2 3">
    <name type="scientific">Mangrovivirga halotolerans</name>
    <dbReference type="NCBI Taxonomy" id="2993936"/>
    <lineage>
        <taxon>Bacteria</taxon>
        <taxon>Pseudomonadati</taxon>
        <taxon>Bacteroidota</taxon>
        <taxon>Cytophagia</taxon>
        <taxon>Cytophagales</taxon>
        <taxon>Mangrovivirgaceae</taxon>
        <taxon>Mangrovivirga</taxon>
    </lineage>
</organism>
<evidence type="ECO:0000313" key="3">
    <source>
        <dbReference type="Proteomes" id="UP001209885"/>
    </source>
</evidence>
<name>A0ABT3RT70_9BACT</name>
<evidence type="ECO:0000313" key="2">
    <source>
        <dbReference type="EMBL" id="MCX2744340.1"/>
    </source>
</evidence>
<dbReference type="Proteomes" id="UP001209885">
    <property type="component" value="Unassembled WGS sequence"/>
</dbReference>
<evidence type="ECO:0000256" key="1">
    <source>
        <dbReference type="SAM" id="Phobius"/>
    </source>
</evidence>
<comment type="caution">
    <text evidence="2">The sequence shown here is derived from an EMBL/GenBank/DDBJ whole genome shotgun (WGS) entry which is preliminary data.</text>
</comment>
<keyword evidence="1" id="KW-1133">Transmembrane helix</keyword>
<sequence>MNNRSLNTFFVVIYWVLILTCLFTLMYSFRINEGQLQYVGISLVSWIMAFLINRFVIKKKENNDQE</sequence>
<feature type="transmembrane region" description="Helical" evidence="1">
    <location>
        <begin position="35"/>
        <end position="57"/>
    </location>
</feature>
<keyword evidence="1" id="KW-0812">Transmembrane</keyword>
<accession>A0ABT3RT70</accession>
<dbReference type="EMBL" id="JAPFQN010000005">
    <property type="protein sequence ID" value="MCX2744340.1"/>
    <property type="molecule type" value="Genomic_DNA"/>
</dbReference>
<reference evidence="2 3" key="1">
    <citation type="submission" date="2022-11" db="EMBL/GenBank/DDBJ databases">
        <title>The characterization of three novel Bacteroidetes species and genomic analysis of their roles in tidal elemental geochemical cycles.</title>
        <authorList>
            <person name="Ma K."/>
        </authorList>
    </citation>
    <scope>NUCLEOTIDE SEQUENCE [LARGE SCALE GENOMIC DNA]</scope>
    <source>
        <strain evidence="2 3">M17</strain>
    </source>
</reference>
<gene>
    <name evidence="2" type="ORF">OO013_10710</name>
</gene>
<feature type="transmembrane region" description="Helical" evidence="1">
    <location>
        <begin position="7"/>
        <end position="29"/>
    </location>
</feature>
<keyword evidence="1" id="KW-0472">Membrane</keyword>
<proteinExistence type="predicted"/>